<dbReference type="PANTHER" id="PTHR43133">
    <property type="entry name" value="RNA POLYMERASE ECF-TYPE SIGMA FACTO"/>
    <property type="match status" value="1"/>
</dbReference>
<dbReference type="InterPro" id="IPR013324">
    <property type="entry name" value="RNA_pol_sigma_r3/r4-like"/>
</dbReference>
<evidence type="ECO:0000313" key="9">
    <source>
        <dbReference type="Proteomes" id="UP000432089"/>
    </source>
</evidence>
<dbReference type="GO" id="GO:0016987">
    <property type="term" value="F:sigma factor activity"/>
    <property type="evidence" value="ECO:0007669"/>
    <property type="project" value="UniProtKB-KW"/>
</dbReference>
<dbReference type="EMBL" id="VZDO01000015">
    <property type="protein sequence ID" value="KAB0677768.1"/>
    <property type="molecule type" value="Genomic_DNA"/>
</dbReference>
<reference evidence="8 9" key="1">
    <citation type="submission" date="2019-09" db="EMBL/GenBank/DDBJ databases">
        <title>YIM 132180 draft genome.</title>
        <authorList>
            <person name="Zhang K."/>
        </authorList>
    </citation>
    <scope>NUCLEOTIDE SEQUENCE [LARGE SCALE GENOMIC DNA]</scope>
    <source>
        <strain evidence="8 9">YIM 132180</strain>
    </source>
</reference>
<dbReference type="Pfam" id="PF08281">
    <property type="entry name" value="Sigma70_r4_2"/>
    <property type="match status" value="1"/>
</dbReference>
<evidence type="ECO:0000256" key="3">
    <source>
        <dbReference type="ARBA" id="ARBA00023082"/>
    </source>
</evidence>
<protein>
    <submittedName>
        <fullName evidence="8">Sigma-70 family RNA polymerase sigma factor</fullName>
    </submittedName>
</protein>
<sequence length="179" mass="20070">MTERMRAALAGDAGAYRLLLAEAAELLEGYFARRLVAGRRADVDDLVQETLLAIHQRRMTFDPTRPFTVWLHAIARYKLVDYFRRNRQRVTIPIEDADELLSVEHEAATSARLDVDRLLATVPERTRAVIRDVKLDGRSVAETAAARGMSEASVKVTVHRGVRSLAARMGRSNADRGDE</sequence>
<dbReference type="GO" id="GO:0003677">
    <property type="term" value="F:DNA binding"/>
    <property type="evidence" value="ECO:0007669"/>
    <property type="project" value="UniProtKB-KW"/>
</dbReference>
<gene>
    <name evidence="8" type="ORF">F6X38_17465</name>
</gene>
<evidence type="ECO:0000256" key="1">
    <source>
        <dbReference type="ARBA" id="ARBA00010641"/>
    </source>
</evidence>
<keyword evidence="5" id="KW-0804">Transcription</keyword>
<dbReference type="GO" id="GO:0006352">
    <property type="term" value="P:DNA-templated transcription initiation"/>
    <property type="evidence" value="ECO:0007669"/>
    <property type="project" value="InterPro"/>
</dbReference>
<dbReference type="InterPro" id="IPR014284">
    <property type="entry name" value="RNA_pol_sigma-70_dom"/>
</dbReference>
<dbReference type="InterPro" id="IPR036388">
    <property type="entry name" value="WH-like_DNA-bd_sf"/>
</dbReference>
<keyword evidence="9" id="KW-1185">Reference proteome</keyword>
<feature type="domain" description="RNA polymerase sigma-70 region 2" evidence="6">
    <location>
        <begin position="31"/>
        <end position="87"/>
    </location>
</feature>
<name>A0A7V7TVG8_9HYPH</name>
<dbReference type="InterPro" id="IPR007627">
    <property type="entry name" value="RNA_pol_sigma70_r2"/>
</dbReference>
<dbReference type="NCBIfam" id="NF009191">
    <property type="entry name" value="PRK12539.1"/>
    <property type="match status" value="1"/>
</dbReference>
<dbReference type="RefSeq" id="WP_150971879.1">
    <property type="nucleotide sequence ID" value="NZ_VZDO01000015.1"/>
</dbReference>
<dbReference type="InterPro" id="IPR013325">
    <property type="entry name" value="RNA_pol_sigma_r2"/>
</dbReference>
<evidence type="ECO:0000256" key="4">
    <source>
        <dbReference type="ARBA" id="ARBA00023125"/>
    </source>
</evidence>
<feature type="domain" description="RNA polymerase sigma factor 70 region 4 type 2" evidence="7">
    <location>
        <begin position="113"/>
        <end position="165"/>
    </location>
</feature>
<evidence type="ECO:0000256" key="5">
    <source>
        <dbReference type="ARBA" id="ARBA00023163"/>
    </source>
</evidence>
<dbReference type="Gene3D" id="1.10.10.10">
    <property type="entry name" value="Winged helix-like DNA-binding domain superfamily/Winged helix DNA-binding domain"/>
    <property type="match status" value="1"/>
</dbReference>
<dbReference type="AlphaFoldDB" id="A0A7V7TVG8"/>
<dbReference type="PANTHER" id="PTHR43133:SF58">
    <property type="entry name" value="ECF RNA POLYMERASE SIGMA FACTOR SIGD"/>
    <property type="match status" value="1"/>
</dbReference>
<keyword evidence="3" id="KW-0731">Sigma factor</keyword>
<accession>A0A7V7TVG8</accession>
<proteinExistence type="inferred from homology"/>
<comment type="caution">
    <text evidence="8">The sequence shown here is derived from an EMBL/GenBank/DDBJ whole genome shotgun (WGS) entry which is preliminary data.</text>
</comment>
<comment type="similarity">
    <text evidence="1">Belongs to the sigma-70 factor family. ECF subfamily.</text>
</comment>
<evidence type="ECO:0000259" key="6">
    <source>
        <dbReference type="Pfam" id="PF04542"/>
    </source>
</evidence>
<evidence type="ECO:0000256" key="2">
    <source>
        <dbReference type="ARBA" id="ARBA00023015"/>
    </source>
</evidence>
<dbReference type="Proteomes" id="UP000432089">
    <property type="component" value="Unassembled WGS sequence"/>
</dbReference>
<dbReference type="InterPro" id="IPR039425">
    <property type="entry name" value="RNA_pol_sigma-70-like"/>
</dbReference>
<keyword evidence="2" id="KW-0805">Transcription regulation</keyword>
<dbReference type="SUPFAM" id="SSF88659">
    <property type="entry name" value="Sigma3 and sigma4 domains of RNA polymerase sigma factors"/>
    <property type="match status" value="1"/>
</dbReference>
<evidence type="ECO:0000313" key="8">
    <source>
        <dbReference type="EMBL" id="KAB0677768.1"/>
    </source>
</evidence>
<organism evidence="8 9">
    <name type="scientific">Plantimonas leprariae</name>
    <dbReference type="NCBI Taxonomy" id="2615207"/>
    <lineage>
        <taxon>Bacteria</taxon>
        <taxon>Pseudomonadati</taxon>
        <taxon>Pseudomonadota</taxon>
        <taxon>Alphaproteobacteria</taxon>
        <taxon>Hyphomicrobiales</taxon>
        <taxon>Aurantimonadaceae</taxon>
        <taxon>Plantimonas</taxon>
    </lineage>
</organism>
<dbReference type="NCBIfam" id="TIGR02937">
    <property type="entry name" value="sigma70-ECF"/>
    <property type="match status" value="1"/>
</dbReference>
<dbReference type="Gene3D" id="1.10.1740.10">
    <property type="match status" value="1"/>
</dbReference>
<dbReference type="SUPFAM" id="SSF88946">
    <property type="entry name" value="Sigma2 domain of RNA polymerase sigma factors"/>
    <property type="match status" value="1"/>
</dbReference>
<dbReference type="InterPro" id="IPR013249">
    <property type="entry name" value="RNA_pol_sigma70_r4_t2"/>
</dbReference>
<keyword evidence="4" id="KW-0238">DNA-binding</keyword>
<dbReference type="Pfam" id="PF04542">
    <property type="entry name" value="Sigma70_r2"/>
    <property type="match status" value="1"/>
</dbReference>
<evidence type="ECO:0000259" key="7">
    <source>
        <dbReference type="Pfam" id="PF08281"/>
    </source>
</evidence>